<dbReference type="SUPFAM" id="SSF89550">
    <property type="entry name" value="PHP domain-like"/>
    <property type="match status" value="1"/>
</dbReference>
<proteinExistence type="predicted"/>
<evidence type="ECO:0000313" key="1">
    <source>
        <dbReference type="EMBL" id="OGD78672.1"/>
    </source>
</evidence>
<organism evidence="1 2">
    <name type="scientific">Candidatus Collierbacteria bacterium RIFOXYB1_FULL_49_13</name>
    <dbReference type="NCBI Taxonomy" id="1817728"/>
    <lineage>
        <taxon>Bacteria</taxon>
        <taxon>Candidatus Collieribacteriota</taxon>
    </lineage>
</organism>
<evidence type="ECO:0000313" key="2">
    <source>
        <dbReference type="Proteomes" id="UP000176682"/>
    </source>
</evidence>
<comment type="caution">
    <text evidence="1">The sequence shown here is derived from an EMBL/GenBank/DDBJ whole genome shotgun (WGS) entry which is preliminary data.</text>
</comment>
<dbReference type="InterPro" id="IPR016195">
    <property type="entry name" value="Pol/histidinol_Pase-like"/>
</dbReference>
<dbReference type="AlphaFoldDB" id="A0A1F5FGJ6"/>
<sequence length="318" mass="36245">MSNLERGDYHVHVAEEMRVEDVISEAKAAGVASLGLIGRGLLLPELSNVAVLAQREGMEIRVGIEDSFVIDGDRRDFVFFDLDLKNKGIWEFYGQEAIRQRSLRVLEIQESFLKSKGFILEPYDSFSSETMSGLHSGRVVEKAISLARVVCGDERNKELIERLWSENGEEFRTQYKGSIYDGPNPSPKFVWWKYFAQGREGCVPLSYDFFQANKAVKEAGGLCLFSIESDHDMEALKPLLTEYYGLIDGVMGWHGSRLVLGKNTVRWLRERGKMILGGSDFNPKRNGEQNQWKIGTGKGDLYISPMRWSRESHRYKKP</sequence>
<dbReference type="EMBL" id="MFAM01000039">
    <property type="protein sequence ID" value="OGD78672.1"/>
    <property type="molecule type" value="Genomic_DNA"/>
</dbReference>
<protein>
    <submittedName>
        <fullName evidence="1">Uncharacterized protein</fullName>
    </submittedName>
</protein>
<name>A0A1F5FGJ6_9BACT</name>
<gene>
    <name evidence="1" type="ORF">A2368_02045</name>
</gene>
<reference evidence="1 2" key="1">
    <citation type="journal article" date="2016" name="Nat. Commun.">
        <title>Thousands of microbial genomes shed light on interconnected biogeochemical processes in an aquifer system.</title>
        <authorList>
            <person name="Anantharaman K."/>
            <person name="Brown C.T."/>
            <person name="Hug L.A."/>
            <person name="Sharon I."/>
            <person name="Castelle C.J."/>
            <person name="Probst A.J."/>
            <person name="Thomas B.C."/>
            <person name="Singh A."/>
            <person name="Wilkins M.J."/>
            <person name="Karaoz U."/>
            <person name="Brodie E.L."/>
            <person name="Williams K.H."/>
            <person name="Hubbard S.S."/>
            <person name="Banfield J.F."/>
        </authorList>
    </citation>
    <scope>NUCLEOTIDE SEQUENCE [LARGE SCALE GENOMIC DNA]</scope>
</reference>
<dbReference type="Proteomes" id="UP000176682">
    <property type="component" value="Unassembled WGS sequence"/>
</dbReference>
<accession>A0A1F5FGJ6</accession>